<reference evidence="5" key="1">
    <citation type="submission" date="2022-03" db="EMBL/GenBank/DDBJ databases">
        <title>Draft Genome Sequence of Firmicute Strain S0AB, a Heterotrophic Iron/Sulfur-Oxidizing Extreme Acidophile.</title>
        <authorList>
            <person name="Vergara E."/>
            <person name="Pakostova E."/>
            <person name="Johnson D.B."/>
            <person name="Holmes D.S."/>
        </authorList>
    </citation>
    <scope>NUCLEOTIDE SEQUENCE</scope>
    <source>
        <strain evidence="5">S0AB</strain>
    </source>
</reference>
<evidence type="ECO:0000256" key="2">
    <source>
        <dbReference type="ARBA" id="ARBA00052401"/>
    </source>
</evidence>
<dbReference type="PANTHER" id="PTHR43475">
    <property type="entry name" value="METHYLTHIORIBOSE-1-PHOSPHATE ISOMERASE"/>
    <property type="match status" value="1"/>
</dbReference>
<dbReference type="AlphaFoldDB" id="A0A9X1V7C8"/>
<dbReference type="EMBL" id="JALBUF010000001">
    <property type="protein sequence ID" value="MCI0182120.1"/>
    <property type="molecule type" value="Genomic_DNA"/>
</dbReference>
<keyword evidence="4" id="KW-0175">Coiled coil</keyword>
<feature type="binding site" evidence="3">
    <location>
        <position position="92"/>
    </location>
    <ligand>
        <name>substrate</name>
    </ligand>
</feature>
<dbReference type="PANTHER" id="PTHR43475:SF1">
    <property type="entry name" value="METHYLTHIORIBOSE-1-PHOSPHATE ISOMERASE"/>
    <property type="match status" value="1"/>
</dbReference>
<gene>
    <name evidence="3 5" type="primary">mtnA</name>
    <name evidence="5" type="ORF">MM817_00376</name>
</gene>
<dbReference type="NCBIfam" id="NF004326">
    <property type="entry name" value="PRK05720.1"/>
    <property type="match status" value="1"/>
</dbReference>
<proteinExistence type="inferred from homology"/>
<keyword evidence="6" id="KW-1185">Reference proteome</keyword>
<dbReference type="Gene3D" id="1.20.120.420">
    <property type="entry name" value="translation initiation factor eif-2b, domain 1"/>
    <property type="match status" value="1"/>
</dbReference>
<dbReference type="InterPro" id="IPR000649">
    <property type="entry name" value="IF-2B-related"/>
</dbReference>
<comment type="pathway">
    <text evidence="3">Amino-acid biosynthesis; L-methionine biosynthesis via salvage pathway; L-methionine from S-methyl-5-thio-alpha-D-ribose 1-phosphate: step 1/6.</text>
</comment>
<comment type="function">
    <text evidence="3">Catalyzes the interconversion of methylthioribose-1-phosphate (MTR-1-P) into methylthioribulose-1-phosphate (MTRu-1-P).</text>
</comment>
<feature type="binding site" evidence="3">
    <location>
        <position position="199"/>
    </location>
    <ligand>
        <name>substrate</name>
    </ligand>
</feature>
<dbReference type="Gene3D" id="3.40.50.10470">
    <property type="entry name" value="Translation initiation factor eif-2b, domain 2"/>
    <property type="match status" value="1"/>
</dbReference>
<dbReference type="HAMAP" id="MF_01678">
    <property type="entry name" value="Salvage_MtnA"/>
    <property type="match status" value="1"/>
</dbReference>
<feature type="site" description="Transition state stabilizer" evidence="3">
    <location>
        <position position="160"/>
    </location>
</feature>
<dbReference type="InterPro" id="IPR027363">
    <property type="entry name" value="M1Pi_N"/>
</dbReference>
<name>A0A9X1V7C8_9BACL</name>
<dbReference type="InterPro" id="IPR011559">
    <property type="entry name" value="Initiation_fac_2B_a/b/d"/>
</dbReference>
<organism evidence="5 6">
    <name type="scientific">Sulfoacidibacillus ferrooxidans</name>
    <dbReference type="NCBI Taxonomy" id="2005001"/>
    <lineage>
        <taxon>Bacteria</taxon>
        <taxon>Bacillati</taxon>
        <taxon>Bacillota</taxon>
        <taxon>Bacilli</taxon>
        <taxon>Bacillales</taxon>
        <taxon>Alicyclobacillaceae</taxon>
        <taxon>Sulfoacidibacillus</taxon>
    </lineage>
</organism>
<feature type="binding site" evidence="3">
    <location>
        <begin position="49"/>
        <end position="51"/>
    </location>
    <ligand>
        <name>substrate</name>
    </ligand>
</feature>
<dbReference type="InterPro" id="IPR005251">
    <property type="entry name" value="IF-M1Pi"/>
</dbReference>
<dbReference type="GO" id="GO:0046523">
    <property type="term" value="F:S-methyl-5-thioribose-1-phosphate isomerase activity"/>
    <property type="evidence" value="ECO:0007669"/>
    <property type="project" value="UniProtKB-UniRule"/>
</dbReference>
<dbReference type="EC" id="5.3.1.23" evidence="3"/>
<keyword evidence="3" id="KW-0486">Methionine biosynthesis</keyword>
<evidence type="ECO:0000256" key="1">
    <source>
        <dbReference type="ARBA" id="ARBA00023235"/>
    </source>
</evidence>
<feature type="active site" description="Proton donor" evidence="3">
    <location>
        <position position="240"/>
    </location>
</feature>
<dbReference type="FunFam" id="3.40.50.10470:FF:000006">
    <property type="entry name" value="Methylthioribose-1-phosphate isomerase"/>
    <property type="match status" value="1"/>
</dbReference>
<sequence>MMNSSFRTIVFDGEKLQLIDQTKLPAELCYLVVNDEQDAFQAIRSMKVRGAPAIGMTAAYGLYLGLRKHAHKDHEVFYKELYVQSVYLKSARPTAVNLAWAVDRMVAVAQRHPNDLVATTLERLKSEAESIQDEDERACRAMGVHLLEFIKEDMGILTHCNTGALATSQYGTALAGFYVAHEEGITIHVYADETRPVLQGARLTAWELQRAGIDVTLICDNMAATVMAQGKIQAVMVGADRIAANGDTANKIGTHQVAILAKHFHIPFYVVAPWSTIDPKTQSGLDIPIEERSAQEVIEWGGIQTAPKDIHVYNPAFDVTPHELITAIVTEKGTYHPPFKFL</sequence>
<dbReference type="NCBIfam" id="TIGR00512">
    <property type="entry name" value="salvage_mtnA"/>
    <property type="match status" value="1"/>
</dbReference>
<feature type="coiled-coil region" evidence="4">
    <location>
        <begin position="114"/>
        <end position="141"/>
    </location>
</feature>
<comment type="catalytic activity">
    <reaction evidence="2 3">
        <text>5-(methylsulfanyl)-alpha-D-ribose 1-phosphate = 5-(methylsulfanyl)-D-ribulose 1-phosphate</text>
        <dbReference type="Rhea" id="RHEA:19989"/>
        <dbReference type="ChEBI" id="CHEBI:58533"/>
        <dbReference type="ChEBI" id="CHEBI:58548"/>
        <dbReference type="EC" id="5.3.1.23"/>
    </reaction>
</comment>
<keyword evidence="3" id="KW-0028">Amino-acid biosynthesis</keyword>
<dbReference type="SUPFAM" id="SSF100950">
    <property type="entry name" value="NagB/RpiA/CoA transferase-like"/>
    <property type="match status" value="1"/>
</dbReference>
<dbReference type="FunFam" id="1.20.120.420:FF:000003">
    <property type="entry name" value="Methylthioribose-1-phosphate isomerase"/>
    <property type="match status" value="1"/>
</dbReference>
<protein>
    <recommendedName>
        <fullName evidence="3">Methylthioribose-1-phosphate isomerase</fullName>
        <shortName evidence="3">M1Pi</shortName>
        <shortName evidence="3">MTR-1-P isomerase</shortName>
        <ecNumber evidence="3">5.3.1.23</ecNumber>
    </recommendedName>
    <alternativeName>
        <fullName evidence="3">S-methyl-5-thioribose-1-phosphate isomerase</fullName>
    </alternativeName>
</protein>
<evidence type="ECO:0000256" key="4">
    <source>
        <dbReference type="SAM" id="Coils"/>
    </source>
</evidence>
<dbReference type="Proteomes" id="UP001139263">
    <property type="component" value="Unassembled WGS sequence"/>
</dbReference>
<evidence type="ECO:0000256" key="3">
    <source>
        <dbReference type="HAMAP-Rule" id="MF_01678"/>
    </source>
</evidence>
<dbReference type="InterPro" id="IPR037171">
    <property type="entry name" value="NagB/RpiA_transferase-like"/>
</dbReference>
<comment type="caution">
    <text evidence="5">The sequence shown here is derived from an EMBL/GenBank/DDBJ whole genome shotgun (WGS) entry which is preliminary data.</text>
</comment>
<dbReference type="NCBIfam" id="TIGR00524">
    <property type="entry name" value="eIF-2B_rel"/>
    <property type="match status" value="1"/>
</dbReference>
<dbReference type="Pfam" id="PF01008">
    <property type="entry name" value="IF-2B"/>
    <property type="match status" value="1"/>
</dbReference>
<evidence type="ECO:0000313" key="6">
    <source>
        <dbReference type="Proteomes" id="UP001139263"/>
    </source>
</evidence>
<accession>A0A9X1V7C8</accession>
<dbReference type="InterPro" id="IPR042529">
    <property type="entry name" value="IF_2B-like_C"/>
</dbReference>
<comment type="similarity">
    <text evidence="3">Belongs to the EIF-2B alpha/beta/delta subunits family. MtnA subfamily.</text>
</comment>
<keyword evidence="1 3" id="KW-0413">Isomerase</keyword>
<dbReference type="GO" id="GO:0019509">
    <property type="term" value="P:L-methionine salvage from methylthioadenosine"/>
    <property type="evidence" value="ECO:0007669"/>
    <property type="project" value="UniProtKB-UniRule"/>
</dbReference>
<feature type="binding site" evidence="3">
    <location>
        <begin position="250"/>
        <end position="251"/>
    </location>
    <ligand>
        <name>substrate</name>
    </ligand>
</feature>
<evidence type="ECO:0000313" key="5">
    <source>
        <dbReference type="EMBL" id="MCI0182120.1"/>
    </source>
</evidence>